<feature type="transmembrane region" description="Helical" evidence="6">
    <location>
        <begin position="163"/>
        <end position="188"/>
    </location>
</feature>
<dbReference type="GO" id="GO:0000139">
    <property type="term" value="C:Golgi membrane"/>
    <property type="evidence" value="ECO:0007669"/>
    <property type="project" value="UniProtKB-SubCell"/>
</dbReference>
<dbReference type="Pfam" id="PF04893">
    <property type="entry name" value="Yip1"/>
    <property type="match status" value="1"/>
</dbReference>
<accession>A0A9Q0NGU7</accession>
<protein>
    <recommendedName>
        <fullName evidence="6">Protein YIPF</fullName>
    </recommendedName>
</protein>
<keyword evidence="3 6" id="KW-0812">Transmembrane</keyword>
<evidence type="ECO:0000256" key="6">
    <source>
        <dbReference type="RuleBase" id="RU361264"/>
    </source>
</evidence>
<feature type="region of interest" description="Disordered" evidence="7">
    <location>
        <begin position="1"/>
        <end position="42"/>
    </location>
</feature>
<dbReference type="EMBL" id="WJQU01000001">
    <property type="protein sequence ID" value="KAJ6650054.1"/>
    <property type="molecule type" value="Genomic_DNA"/>
</dbReference>
<comment type="caution">
    <text evidence="9">The sequence shown here is derived from an EMBL/GenBank/DDBJ whole genome shotgun (WGS) entry which is preliminary data.</text>
</comment>
<evidence type="ECO:0000256" key="5">
    <source>
        <dbReference type="ARBA" id="ARBA00023136"/>
    </source>
</evidence>
<reference evidence="9" key="1">
    <citation type="submission" date="2022-07" db="EMBL/GenBank/DDBJ databases">
        <authorList>
            <person name="Trinca V."/>
            <person name="Uliana J.V.C."/>
            <person name="Torres T.T."/>
            <person name="Ward R.J."/>
            <person name="Monesi N."/>
        </authorList>
    </citation>
    <scope>NUCLEOTIDE SEQUENCE</scope>
    <source>
        <strain evidence="9">HSMRA1968</strain>
        <tissue evidence="9">Whole embryos</tissue>
    </source>
</reference>
<feature type="transmembrane region" description="Helical" evidence="6">
    <location>
        <begin position="126"/>
        <end position="151"/>
    </location>
</feature>
<evidence type="ECO:0000313" key="9">
    <source>
        <dbReference type="EMBL" id="KAJ6650054.1"/>
    </source>
</evidence>
<organism evidence="9 10">
    <name type="scientific">Pseudolycoriella hygida</name>
    <dbReference type="NCBI Taxonomy" id="35572"/>
    <lineage>
        <taxon>Eukaryota</taxon>
        <taxon>Metazoa</taxon>
        <taxon>Ecdysozoa</taxon>
        <taxon>Arthropoda</taxon>
        <taxon>Hexapoda</taxon>
        <taxon>Insecta</taxon>
        <taxon>Pterygota</taxon>
        <taxon>Neoptera</taxon>
        <taxon>Endopterygota</taxon>
        <taxon>Diptera</taxon>
        <taxon>Nematocera</taxon>
        <taxon>Sciaroidea</taxon>
        <taxon>Sciaridae</taxon>
        <taxon>Pseudolycoriella</taxon>
    </lineage>
</organism>
<evidence type="ECO:0000256" key="2">
    <source>
        <dbReference type="ARBA" id="ARBA00010596"/>
    </source>
</evidence>
<proteinExistence type="inferred from homology"/>
<evidence type="ECO:0000259" key="8">
    <source>
        <dbReference type="Pfam" id="PF04893"/>
    </source>
</evidence>
<dbReference type="GO" id="GO:0016192">
    <property type="term" value="P:vesicle-mediated transport"/>
    <property type="evidence" value="ECO:0007669"/>
    <property type="project" value="InterPro"/>
</dbReference>
<comment type="subcellular location">
    <subcellularLocation>
        <location evidence="6">Golgi apparatus membrane</location>
        <topology evidence="6">Multi-pass membrane protein</topology>
    </subcellularLocation>
    <subcellularLocation>
        <location evidence="1">Membrane</location>
        <topology evidence="1">Multi-pass membrane protein</topology>
    </subcellularLocation>
</comment>
<evidence type="ECO:0000256" key="4">
    <source>
        <dbReference type="ARBA" id="ARBA00022989"/>
    </source>
</evidence>
<evidence type="ECO:0000256" key="1">
    <source>
        <dbReference type="ARBA" id="ARBA00004141"/>
    </source>
</evidence>
<comment type="similarity">
    <text evidence="2 6">Belongs to the YIP1 family.</text>
</comment>
<keyword evidence="5 6" id="KW-0472">Membrane</keyword>
<name>A0A9Q0NGU7_9DIPT</name>
<feature type="transmembrane region" description="Helical" evidence="6">
    <location>
        <begin position="209"/>
        <end position="232"/>
    </location>
</feature>
<evidence type="ECO:0000256" key="7">
    <source>
        <dbReference type="SAM" id="MobiDB-lite"/>
    </source>
</evidence>
<evidence type="ECO:0000313" key="10">
    <source>
        <dbReference type="Proteomes" id="UP001151699"/>
    </source>
</evidence>
<gene>
    <name evidence="9" type="primary">YIPF1</name>
    <name evidence="9" type="ORF">Bhyg_05297</name>
</gene>
<feature type="domain" description="Yip1" evidence="8">
    <location>
        <begin position="116"/>
        <end position="285"/>
    </location>
</feature>
<dbReference type="Proteomes" id="UP001151699">
    <property type="component" value="Chromosome A"/>
</dbReference>
<keyword evidence="10" id="KW-1185">Reference proteome</keyword>
<feature type="transmembrane region" description="Helical" evidence="6">
    <location>
        <begin position="268"/>
        <end position="290"/>
    </location>
</feature>
<dbReference type="InterPro" id="IPR039765">
    <property type="entry name" value="Yip5/YIPF1/YIPF2"/>
</dbReference>
<feature type="compositionally biased region" description="Polar residues" evidence="7">
    <location>
        <begin position="13"/>
        <end position="33"/>
    </location>
</feature>
<dbReference type="PANTHER" id="PTHR12822">
    <property type="entry name" value="PROTEIN YIPF"/>
    <property type="match status" value="1"/>
</dbReference>
<dbReference type="GO" id="GO:0031267">
    <property type="term" value="F:small GTPase binding"/>
    <property type="evidence" value="ECO:0007669"/>
    <property type="project" value="InterPro"/>
</dbReference>
<sequence length="311" mass="34790">MNADDLLSFKEYSPTNDSYTSSGRAEININSPKRATDPYSDQHLEGLIEDMSSSVRVLDREDEVRQSSGDDSAPDKQLYSFFSIEYYQQFFNVDTSTVVERIVSSIVPRKAPPSYLKQHIGLNPDLYGPFWIVITLIFSIAISGNVASYIQYANDSHPWHYNFHLVSIAATTIIMYVCFVPLSLWAAFKWFVRPTDPDIETEGPYTPGLLTLICVYGYSLAIYIPVSILWVIPLSLLQWLLVITATFLSGSVLVLVLTPALRVSRVSLILAAVIVGAHFLLATGFMLYFFHVPESLSPSTVDSPVGENRTH</sequence>
<dbReference type="AlphaFoldDB" id="A0A9Q0NGU7"/>
<dbReference type="OrthoDB" id="10256463at2759"/>
<feature type="transmembrane region" description="Helical" evidence="6">
    <location>
        <begin position="238"/>
        <end position="261"/>
    </location>
</feature>
<dbReference type="PANTHER" id="PTHR12822:SF2">
    <property type="entry name" value="PROTEIN YIPF"/>
    <property type="match status" value="1"/>
</dbReference>
<dbReference type="InterPro" id="IPR006977">
    <property type="entry name" value="Yip1_dom"/>
</dbReference>
<evidence type="ECO:0000256" key="3">
    <source>
        <dbReference type="ARBA" id="ARBA00022692"/>
    </source>
</evidence>
<keyword evidence="4 6" id="KW-1133">Transmembrane helix</keyword>